<dbReference type="EMBL" id="UPXX01000018">
    <property type="protein sequence ID" value="VBB43200.1"/>
    <property type="molecule type" value="Genomic_DNA"/>
</dbReference>
<gene>
    <name evidence="6" type="ORF">TRIP_B250295</name>
</gene>
<evidence type="ECO:0000256" key="1">
    <source>
        <dbReference type="ARBA" id="ARBA00001974"/>
    </source>
</evidence>
<dbReference type="Gene3D" id="3.30.70.2740">
    <property type="match status" value="1"/>
</dbReference>
<name>A0A653A584_UNCDX</name>
<dbReference type="PANTHER" id="PTHR42934:SF2">
    <property type="entry name" value="GLYCOLATE OXIDASE SUBUNIT GLCD"/>
    <property type="match status" value="1"/>
</dbReference>
<dbReference type="InterPro" id="IPR004113">
    <property type="entry name" value="FAD-bd_oxidored_4_C"/>
</dbReference>
<keyword evidence="2" id="KW-0285">Flavoprotein</keyword>
<proteinExistence type="predicted"/>
<dbReference type="GO" id="GO:0016491">
    <property type="term" value="F:oxidoreductase activity"/>
    <property type="evidence" value="ECO:0007669"/>
    <property type="project" value="UniProtKB-KW"/>
</dbReference>
<dbReference type="GO" id="GO:0071949">
    <property type="term" value="F:FAD binding"/>
    <property type="evidence" value="ECO:0007669"/>
    <property type="project" value="InterPro"/>
</dbReference>
<evidence type="ECO:0000313" key="6">
    <source>
        <dbReference type="EMBL" id="VBB43200.1"/>
    </source>
</evidence>
<dbReference type="PANTHER" id="PTHR42934">
    <property type="entry name" value="GLYCOLATE OXIDASE SUBUNIT GLCD"/>
    <property type="match status" value="1"/>
</dbReference>
<accession>A0A653A584</accession>
<dbReference type="SUPFAM" id="SSF56176">
    <property type="entry name" value="FAD-binding/transporter-associated domain-like"/>
    <property type="match status" value="1"/>
</dbReference>
<dbReference type="PROSITE" id="PS51387">
    <property type="entry name" value="FAD_PCMH"/>
    <property type="match status" value="1"/>
</dbReference>
<dbReference type="Gene3D" id="1.10.45.10">
    <property type="entry name" value="Vanillyl-alcohol Oxidase, Chain A, domain 4"/>
    <property type="match status" value="1"/>
</dbReference>
<dbReference type="InterPro" id="IPR016169">
    <property type="entry name" value="FAD-bd_PCMH_sub2"/>
</dbReference>
<keyword evidence="4" id="KW-0560">Oxidoreductase</keyword>
<feature type="domain" description="FAD-binding PCMH-type" evidence="5">
    <location>
        <begin position="27"/>
        <end position="210"/>
    </location>
</feature>
<dbReference type="InterPro" id="IPR036318">
    <property type="entry name" value="FAD-bd_PCMH-like_sf"/>
</dbReference>
<dbReference type="SUPFAM" id="SSF55103">
    <property type="entry name" value="FAD-linked oxidases, C-terminal domain"/>
    <property type="match status" value="1"/>
</dbReference>
<dbReference type="InterPro" id="IPR016171">
    <property type="entry name" value="Vanillyl_alc_oxidase_C-sub2"/>
</dbReference>
<dbReference type="Pfam" id="PF02913">
    <property type="entry name" value="FAD-oxidase_C"/>
    <property type="match status" value="1"/>
</dbReference>
<evidence type="ECO:0000256" key="2">
    <source>
        <dbReference type="ARBA" id="ARBA00022630"/>
    </source>
</evidence>
<dbReference type="Pfam" id="PF01565">
    <property type="entry name" value="FAD_binding_4"/>
    <property type="match status" value="1"/>
</dbReference>
<organism evidence="6">
    <name type="scientific">Uncultured Desulfatiglans sp</name>
    <dbReference type="NCBI Taxonomy" id="1748965"/>
    <lineage>
        <taxon>Bacteria</taxon>
        <taxon>Pseudomonadati</taxon>
        <taxon>Thermodesulfobacteriota</taxon>
        <taxon>Desulfobacteria</taxon>
        <taxon>Desulfatiglandales</taxon>
        <taxon>Desulfatiglandaceae</taxon>
        <taxon>Desulfatiglans</taxon>
        <taxon>environmental samples</taxon>
    </lineage>
</organism>
<evidence type="ECO:0000256" key="3">
    <source>
        <dbReference type="ARBA" id="ARBA00022827"/>
    </source>
</evidence>
<dbReference type="AlphaFoldDB" id="A0A653A584"/>
<dbReference type="InterPro" id="IPR006094">
    <property type="entry name" value="Oxid_FAD_bind_N"/>
</dbReference>
<comment type="cofactor">
    <cofactor evidence="1">
        <name>FAD</name>
        <dbReference type="ChEBI" id="CHEBI:57692"/>
    </cofactor>
</comment>
<protein>
    <submittedName>
        <fullName evidence="6">FAD binding domain protein</fullName>
    </submittedName>
</protein>
<evidence type="ECO:0000259" key="5">
    <source>
        <dbReference type="PROSITE" id="PS51387"/>
    </source>
</evidence>
<keyword evidence="3" id="KW-0274">FAD</keyword>
<dbReference type="InterPro" id="IPR051914">
    <property type="entry name" value="FAD-linked_OxidoTrans_Type4"/>
</dbReference>
<evidence type="ECO:0000256" key="4">
    <source>
        <dbReference type="ARBA" id="ARBA00023002"/>
    </source>
</evidence>
<dbReference type="InterPro" id="IPR016164">
    <property type="entry name" value="FAD-linked_Oxase-like_C"/>
</dbReference>
<reference evidence="6" key="1">
    <citation type="submission" date="2018-07" db="EMBL/GenBank/DDBJ databases">
        <authorList>
            <consortium name="Genoscope - CEA"/>
            <person name="William W."/>
        </authorList>
    </citation>
    <scope>NUCLEOTIDE SEQUENCE</scope>
    <source>
        <strain evidence="6">IK1</strain>
    </source>
</reference>
<dbReference type="InterPro" id="IPR016166">
    <property type="entry name" value="FAD-bd_PCMH"/>
</dbReference>
<dbReference type="Gene3D" id="3.30.465.10">
    <property type="match status" value="1"/>
</dbReference>
<sequence>MESFLQSGKWVTDPDIVEGYRHDALGMQGGFEALFRPEDTADIQECLRMISDRGGSVTCQGLRSSLTGASMAPGGVALSLERFNRILDIDRVRRRALVEPGVVLAELKAAAAADGLFYPPDPTSAAECTLGGNVATNASGSRSLKYGATIEWVRALQVVDGSGRVITARTAEGGKICAGYGAFYDPARLFVGSEGTLGVVTRIEVALTELPEAFMLVLVFFPDMSSALDFVIRAREDPACDPRSLEFLDEGCLEIIRGRAEGLDIPTSARVIVYFEQEYGAEDGYEALLDAWSRLIEQHTPLAGDTRIALTDQQKDHIMALRHFVPESMNALSIQAVRTGGCKISTDWAVPYRRLPELFAFFEEVRARLGSMPVVRFAHIGEGHPHFNFIARDPEEKRRAEEVDLLMARRAVALGGTITGEHGVGKMKREHLALQYPPAVITAMKAIKRSFDPKGILAPGNIFPADEGP</sequence>